<organism evidence="1">
    <name type="scientific">Leptospira ellisii</name>
    <dbReference type="NCBI Taxonomy" id="2023197"/>
    <lineage>
        <taxon>Bacteria</taxon>
        <taxon>Pseudomonadati</taxon>
        <taxon>Spirochaetota</taxon>
        <taxon>Spirochaetia</taxon>
        <taxon>Leptospirales</taxon>
        <taxon>Leptospiraceae</taxon>
        <taxon>Leptospira</taxon>
    </lineage>
</organism>
<evidence type="ECO:0000313" key="1">
    <source>
        <dbReference type="EMBL" id="PJZ94288.1"/>
    </source>
</evidence>
<sequence length="80" mass="9365">MIFRGSSREILRTNRVGTHTAGVVLRRFFRERLQYTVFKLFFLQTCAGTRANQSLKAIFFLRFYASGRSPGRQMIKRIST</sequence>
<accession>A0A2N0BJE6</accession>
<name>A0A2N0BJE6_9LEPT</name>
<gene>
    <name evidence="1" type="ORF">CH379_03285</name>
</gene>
<comment type="caution">
    <text evidence="1">The sequence shown here is derived from an EMBL/GenBank/DDBJ whole genome shotgun (WGS) entry which is preliminary data.</text>
</comment>
<protein>
    <submittedName>
        <fullName evidence="1">Uncharacterized protein</fullName>
    </submittedName>
</protein>
<proteinExistence type="predicted"/>
<reference evidence="1" key="1">
    <citation type="submission" date="2017-07" db="EMBL/GenBank/DDBJ databases">
        <title>Leptospira spp. isolated from tropical soils.</title>
        <authorList>
            <person name="Thibeaux R."/>
            <person name="Iraola G."/>
            <person name="Ferres I."/>
            <person name="Bierque E."/>
            <person name="Girault D."/>
            <person name="Soupe-Gilbert M.-E."/>
            <person name="Picardeau M."/>
            <person name="Goarant C."/>
        </authorList>
    </citation>
    <scope>NUCLEOTIDE SEQUENCE [LARGE SCALE GENOMIC DNA]</scope>
    <source>
        <strain evidence="1">ATI7-C-A5</strain>
    </source>
</reference>
<dbReference type="EMBL" id="NPEF01000020">
    <property type="protein sequence ID" value="PJZ94288.1"/>
    <property type="molecule type" value="Genomic_DNA"/>
</dbReference>
<dbReference type="AlphaFoldDB" id="A0A2N0BJE6"/>
<accession>A0A2N0BCL1</accession>